<feature type="compositionally biased region" description="Basic and acidic residues" evidence="15">
    <location>
        <begin position="141"/>
        <end position="169"/>
    </location>
</feature>
<proteinExistence type="inferred from homology"/>
<evidence type="ECO:0000313" key="18">
    <source>
        <dbReference type="Proteomes" id="UP000233120"/>
    </source>
</evidence>
<reference evidence="17" key="1">
    <citation type="submission" date="2025-08" db="UniProtKB">
        <authorList>
            <consortium name="Ensembl"/>
        </authorList>
    </citation>
    <scope>IDENTIFICATION</scope>
</reference>
<keyword evidence="6" id="KW-0813">Transport</keyword>
<evidence type="ECO:0000256" key="13">
    <source>
        <dbReference type="ARBA" id="ARBA00023136"/>
    </source>
</evidence>
<dbReference type="GO" id="GO:0006890">
    <property type="term" value="P:retrograde vesicle-mediated transport, Golgi to endoplasmic reticulum"/>
    <property type="evidence" value="ECO:0007669"/>
    <property type="project" value="TreeGrafter"/>
</dbReference>
<keyword evidence="12" id="KW-0175">Coiled coil</keyword>
<sequence>MTILPLSPAADAGRSRVGLPVPVARAVDITLLFRTSVKTGKTQNKALGVAVSGGVDGSRDELFRRSPWPKGDFSSRAHEVISHIGKLRDCLLEHRKDYINAYSYTMSEPGRMTDTEQDQIDQDVQISMRTCSETIQQLPTEAHKEIHSQHPSKDSEENPATEEHPEKILAETQPELGTWGDGKREDELSPEEIQMFELENQRRIGEMNILFDEVRQIEGRVVEISRLQEIFTEKVLPQETEIDSIHQLVVGATENIKEGNKDIREAINNNAGFHVWILFFPMMCAPSPFSSSTGTTASLGSGGPARESSWALTDCVLSCTPGAGAWYDQILPQSHLKRKGCRQTDILPQKGYPGRWCSAEKENSGKWPM</sequence>
<evidence type="ECO:0000256" key="10">
    <source>
        <dbReference type="ARBA" id="ARBA00022927"/>
    </source>
</evidence>
<evidence type="ECO:0000256" key="5">
    <source>
        <dbReference type="ARBA" id="ARBA00019409"/>
    </source>
</evidence>
<dbReference type="PANTHER" id="PTHR15959">
    <property type="entry name" value="SYNTAXIN-18"/>
    <property type="match status" value="1"/>
</dbReference>
<dbReference type="GeneTree" id="ENSGT00390000014853"/>
<evidence type="ECO:0000256" key="9">
    <source>
        <dbReference type="ARBA" id="ARBA00022892"/>
    </source>
</evidence>
<dbReference type="Proteomes" id="UP000233120">
    <property type="component" value="Unassembled WGS sequence"/>
</dbReference>
<dbReference type="GO" id="GO:0015031">
    <property type="term" value="P:protein transport"/>
    <property type="evidence" value="ECO:0007669"/>
    <property type="project" value="UniProtKB-KW"/>
</dbReference>
<keyword evidence="11" id="KW-1133">Transmembrane helix</keyword>
<keyword evidence="10" id="KW-0653">Protein transport</keyword>
<keyword evidence="9" id="KW-0931">ER-Golgi transport</keyword>
<accession>A0A2K6DDF2</accession>
<dbReference type="Gene3D" id="1.20.5.110">
    <property type="match status" value="1"/>
</dbReference>
<dbReference type="GO" id="GO:0005789">
    <property type="term" value="C:endoplasmic reticulum membrane"/>
    <property type="evidence" value="ECO:0007669"/>
    <property type="project" value="UniProtKB-SubCell"/>
</dbReference>
<dbReference type="InterPro" id="IPR019529">
    <property type="entry name" value="Syntaxin-18_N"/>
</dbReference>
<dbReference type="PANTHER" id="PTHR15959:SF0">
    <property type="entry name" value="SYNTAXIN-18"/>
    <property type="match status" value="1"/>
</dbReference>
<comment type="function">
    <text evidence="1">Syntaxin that may be involved in targeting and fusion of Golgi-derived retrograde transport vesicles with the ER.</text>
</comment>
<evidence type="ECO:0000256" key="6">
    <source>
        <dbReference type="ARBA" id="ARBA00022448"/>
    </source>
</evidence>
<comment type="similarity">
    <text evidence="4">Belongs to the syntaxin family.</text>
</comment>
<dbReference type="SUPFAM" id="SSF58038">
    <property type="entry name" value="SNARE fusion complex"/>
    <property type="match status" value="1"/>
</dbReference>
<keyword evidence="8" id="KW-0256">Endoplasmic reticulum</keyword>
<dbReference type="FunFam" id="1.20.5.110:FF:000015">
    <property type="entry name" value="Syntaxin-18, putative"/>
    <property type="match status" value="1"/>
</dbReference>
<evidence type="ECO:0000256" key="11">
    <source>
        <dbReference type="ARBA" id="ARBA00022989"/>
    </source>
</evidence>
<comment type="subcellular location">
    <subcellularLocation>
        <location evidence="2">Endoplasmic reticulum membrane</location>
        <topology evidence="2">Single-pass type IV membrane protein</topology>
    </subcellularLocation>
    <subcellularLocation>
        <location evidence="3">Golgi apparatus membrane</location>
        <topology evidence="3">Single-pass type IV membrane protein</topology>
    </subcellularLocation>
</comment>
<dbReference type="CDD" id="cd15850">
    <property type="entry name" value="SNARE_syntaxin18"/>
    <property type="match status" value="1"/>
</dbReference>
<evidence type="ECO:0000256" key="14">
    <source>
        <dbReference type="ARBA" id="ARBA00062155"/>
    </source>
</evidence>
<dbReference type="Pfam" id="PF10496">
    <property type="entry name" value="Syntaxin-18_N"/>
    <property type="match status" value="1"/>
</dbReference>
<evidence type="ECO:0000256" key="12">
    <source>
        <dbReference type="ARBA" id="ARBA00023054"/>
    </source>
</evidence>
<evidence type="ECO:0000256" key="2">
    <source>
        <dbReference type="ARBA" id="ARBA00004163"/>
    </source>
</evidence>
<evidence type="ECO:0000259" key="16">
    <source>
        <dbReference type="Pfam" id="PF10496"/>
    </source>
</evidence>
<reference evidence="17" key="2">
    <citation type="submission" date="2025-09" db="UniProtKB">
        <authorList>
            <consortium name="Ensembl"/>
        </authorList>
    </citation>
    <scope>IDENTIFICATION</scope>
</reference>
<dbReference type="GO" id="GO:0031201">
    <property type="term" value="C:SNARE complex"/>
    <property type="evidence" value="ECO:0007669"/>
    <property type="project" value="TreeGrafter"/>
</dbReference>
<protein>
    <recommendedName>
        <fullName evidence="5">Syntaxin-18</fullName>
    </recommendedName>
</protein>
<organism evidence="17 18">
    <name type="scientific">Macaca nemestrina</name>
    <name type="common">Pig-tailed macaque</name>
    <dbReference type="NCBI Taxonomy" id="9545"/>
    <lineage>
        <taxon>Eukaryota</taxon>
        <taxon>Metazoa</taxon>
        <taxon>Chordata</taxon>
        <taxon>Craniata</taxon>
        <taxon>Vertebrata</taxon>
        <taxon>Euteleostomi</taxon>
        <taxon>Mammalia</taxon>
        <taxon>Eutheria</taxon>
        <taxon>Euarchontoglires</taxon>
        <taxon>Primates</taxon>
        <taxon>Haplorrhini</taxon>
        <taxon>Catarrhini</taxon>
        <taxon>Cercopithecidae</taxon>
        <taxon>Cercopithecinae</taxon>
        <taxon>Macaca</taxon>
    </lineage>
</organism>
<feature type="region of interest" description="Disordered" evidence="15">
    <location>
        <begin position="141"/>
        <end position="187"/>
    </location>
</feature>
<keyword evidence="18" id="KW-1185">Reference proteome</keyword>
<dbReference type="GO" id="GO:0000139">
    <property type="term" value="C:Golgi membrane"/>
    <property type="evidence" value="ECO:0007669"/>
    <property type="project" value="UniProtKB-SubCell"/>
</dbReference>
<evidence type="ECO:0000313" key="17">
    <source>
        <dbReference type="Ensembl" id="ENSMNEP00000033951.1"/>
    </source>
</evidence>
<comment type="subunit">
    <text evidence="14">Component of a SNARE complex consisting of STX18, USE1L, BNIP1/SEC20L, and SEC22B. RINT1/TIP20L and ZW10 are associated with the complex through interaction with BNIP1/SEC20L. Interacts directly with USE1L and BNIP1/SEC20L.</text>
</comment>
<evidence type="ECO:0000256" key="1">
    <source>
        <dbReference type="ARBA" id="ARBA00003746"/>
    </source>
</evidence>
<dbReference type="Ensembl" id="ENSMNET00000058398.1">
    <property type="protein sequence ID" value="ENSMNEP00000033951.1"/>
    <property type="gene ID" value="ENSMNEG00000040190.1"/>
</dbReference>
<keyword evidence="13" id="KW-0472">Membrane</keyword>
<evidence type="ECO:0000256" key="15">
    <source>
        <dbReference type="SAM" id="MobiDB-lite"/>
    </source>
</evidence>
<dbReference type="AlphaFoldDB" id="A0A2K6DDF2"/>
<name>A0A2K6DDF2_MACNE</name>
<keyword evidence="7" id="KW-0812">Transmembrane</keyword>
<feature type="domain" description="SNARE-complex protein Syntaxin-18 N-terminal" evidence="16">
    <location>
        <begin position="28"/>
        <end position="120"/>
    </location>
</feature>
<evidence type="ECO:0000256" key="3">
    <source>
        <dbReference type="ARBA" id="ARBA00004409"/>
    </source>
</evidence>
<evidence type="ECO:0000256" key="4">
    <source>
        <dbReference type="ARBA" id="ARBA00009063"/>
    </source>
</evidence>
<dbReference type="STRING" id="9545.ENSMNEP00000033951"/>
<evidence type="ECO:0000256" key="8">
    <source>
        <dbReference type="ARBA" id="ARBA00022824"/>
    </source>
</evidence>
<evidence type="ECO:0000256" key="7">
    <source>
        <dbReference type="ARBA" id="ARBA00022692"/>
    </source>
</evidence>